<sequence length="193" mass="21389">MTGEQVHPEDVDAWRAWLSEHHDRGTGVWLVTWKARTGRPTVGYEESVEQALCFGWIDSTHRSLDDERSMMWFAPRRRGSGWARSNKQRIERLEAAGLMAPAGRALIDAAKADGSWTMLDDVEDLVVPPDLAEAFDAHPGAGEYWETLSRSPQRAMLAWIAEAKRPATRAGRIAQIAERAAAGEIAFPRPAGG</sequence>
<reference evidence="1" key="1">
    <citation type="submission" date="2020-02" db="EMBL/GenBank/DDBJ databases">
        <authorList>
            <person name="Meier V. D."/>
        </authorList>
    </citation>
    <scope>NUCLEOTIDE SEQUENCE</scope>
    <source>
        <strain evidence="1">AVDCRST_MAG54</strain>
    </source>
</reference>
<evidence type="ECO:0000313" key="1">
    <source>
        <dbReference type="EMBL" id="CAA9290330.1"/>
    </source>
</evidence>
<dbReference type="Pfam" id="PF13376">
    <property type="entry name" value="OmdA"/>
    <property type="match status" value="1"/>
</dbReference>
<name>A0A6J4JXW6_9PSEU</name>
<dbReference type="AlphaFoldDB" id="A0A6J4JXW6"/>
<protein>
    <recommendedName>
        <fullName evidence="2">Periplasmic membrane protein</fullName>
    </recommendedName>
</protein>
<organism evidence="1">
    <name type="scientific">uncultured Actinomycetospora sp</name>
    <dbReference type="NCBI Taxonomy" id="1135996"/>
    <lineage>
        <taxon>Bacteria</taxon>
        <taxon>Bacillati</taxon>
        <taxon>Actinomycetota</taxon>
        <taxon>Actinomycetes</taxon>
        <taxon>Pseudonocardiales</taxon>
        <taxon>Pseudonocardiaceae</taxon>
        <taxon>Actinomycetospora</taxon>
        <taxon>environmental samples</taxon>
    </lineage>
</organism>
<gene>
    <name evidence="1" type="ORF">AVDCRST_MAG54-4380</name>
</gene>
<dbReference type="EMBL" id="CADCTH010000549">
    <property type="protein sequence ID" value="CAA9290330.1"/>
    <property type="molecule type" value="Genomic_DNA"/>
</dbReference>
<proteinExistence type="predicted"/>
<accession>A0A6J4JXW6</accession>
<evidence type="ECO:0008006" key="2">
    <source>
        <dbReference type="Google" id="ProtNLM"/>
    </source>
</evidence>